<dbReference type="PROSITE" id="PS50097">
    <property type="entry name" value="BTB"/>
    <property type="match status" value="1"/>
</dbReference>
<dbReference type="InterPro" id="IPR052089">
    <property type="entry name" value="Ankyrin-BTB/POZ_domain"/>
</dbReference>
<evidence type="ECO:0000313" key="5">
    <source>
        <dbReference type="Ensembl" id="ENSCCRP00000037687.2"/>
    </source>
</evidence>
<keyword evidence="6" id="KW-1185">Reference proteome</keyword>
<dbReference type="Pfam" id="PF00651">
    <property type="entry name" value="BTB"/>
    <property type="match status" value="1"/>
</dbReference>
<dbReference type="AlphaFoldDB" id="A0A8C1HBA3"/>
<dbReference type="SUPFAM" id="SSF47113">
    <property type="entry name" value="Histone-fold"/>
    <property type="match status" value="2"/>
</dbReference>
<dbReference type="Proteomes" id="UP001108240">
    <property type="component" value="Unplaced"/>
</dbReference>
<dbReference type="Pfam" id="PF26281">
    <property type="entry name" value="Histone_ABTB"/>
    <property type="match status" value="1"/>
</dbReference>
<dbReference type="PROSITE" id="PS50297">
    <property type="entry name" value="ANK_REP_REGION"/>
    <property type="match status" value="3"/>
</dbReference>
<dbReference type="InterPro" id="IPR000210">
    <property type="entry name" value="BTB/POZ_dom"/>
</dbReference>
<dbReference type="InterPro" id="IPR059008">
    <property type="entry name" value="ABTB2/3_histone"/>
</dbReference>
<dbReference type="InterPro" id="IPR009072">
    <property type="entry name" value="Histone-fold"/>
</dbReference>
<reference evidence="5" key="2">
    <citation type="submission" date="2025-09" db="UniProtKB">
        <authorList>
            <consortium name="Ensembl"/>
        </authorList>
    </citation>
    <scope>IDENTIFICATION</scope>
</reference>
<dbReference type="Ensembl" id="ENSCCRT00000040825.2">
    <property type="protein sequence ID" value="ENSCCRP00000037687.2"/>
    <property type="gene ID" value="ENSCCRG00000020093.2"/>
</dbReference>
<dbReference type="PANTHER" id="PTHR46071">
    <property type="entry name" value="ANKYRIN REPEAT AND BTB/POZ DOMAIN-CONTAINING"/>
    <property type="match status" value="1"/>
</dbReference>
<dbReference type="Pfam" id="PF12796">
    <property type="entry name" value="Ank_2"/>
    <property type="match status" value="1"/>
</dbReference>
<evidence type="ECO:0000256" key="1">
    <source>
        <dbReference type="ARBA" id="ARBA00022737"/>
    </source>
</evidence>
<evidence type="ECO:0000256" key="2">
    <source>
        <dbReference type="ARBA" id="ARBA00023043"/>
    </source>
</evidence>
<dbReference type="SUPFAM" id="SSF48403">
    <property type="entry name" value="Ankyrin repeat"/>
    <property type="match status" value="1"/>
</dbReference>
<feature type="repeat" description="ANK" evidence="3">
    <location>
        <begin position="594"/>
        <end position="626"/>
    </location>
</feature>
<sequence length="975" mass="107923">MAALSNTTMKTLEDLTLDSGYGAGDSYRSLSLSSSKSNSQALISSPQRGNWWSYTDSMNSRNNSWDTVNTVLPEDPEDNFSKCPRLPELEEFPWTDEEIDVVLRKVAGEGLSFTPESARRLSLLTRRALLRISREAQRLSVVHCRCTRFEVQSAMRLVMSWALADSCVSAAVRAISLYSMSAGEVLRKSKSSRCTLSLSVGRFFRWMVDTRISVRIHEYAAICLTACIENLVEEIGLRVLAAQSGINTSPVTPEALEAVVSNDAEIFGLVQNYEHLICGKNANGELSLPAHFSPYAEGPDSAVESRENAYAQLELRTLEQALLATCVGSLSELSDLVSRAMHHMQRLVSASPSLSPGRPFCLQPISWSPDALHTLYYYLRSPQMESLENPNLEPPRITLSKERPFPLLPPLMEWMRVAMVHAEHRRSLLVDSDDVRQTARQLLPGLDCEPRQLKPECCFTSFKRLDSKAAADKFNLDLGFRMLNCGRTDLIGQAIQLLGPDGVNTMDDQGMTPLMYACSAGDEALVHMLIDAGANLDVAVPNCSPKHPSVHPESRSWVALTFAVLHGHISVVQLLLDVGADVEGTALRNGHQSSAETPLQLASAAGNYEMVSLLLSRGADPMLRVHLTSSLYEGMNCFGHAAAHGHRNVLRKLLSQPQGLQEDVLSLEEILAEGVEEQEKQEMKDGANAKSVCTPRLCKARIRALQEASLHSAEHGYLDVTMELRALGVPWKLHVWLESVRSAQLQSRTELTLSLLKDFTTIGDEKYCEELLSEGLPLLFSIFKTSKDIRRQLAVIFSHCVCSTAAPCILGVKDTPTAQLDAHFLNNTEMSDVIFVVEGRTFYAHRVLLMSASQRWMMMAHLYCGGAECLDVSVSDLLELLPVAHSFQLQVLKRHCEILCSERINLNNAVSIYQTSKVCEAVELAVFCEGFFLQNMVDLLDCEQFEELLLDPDALDGLLATLASRLHSLCGPRRA</sequence>
<evidence type="ECO:0000259" key="4">
    <source>
        <dbReference type="PROSITE" id="PS50097"/>
    </source>
</evidence>
<feature type="repeat" description="ANK" evidence="3">
    <location>
        <begin position="555"/>
        <end position="583"/>
    </location>
</feature>
<dbReference type="FunFam" id="1.25.40.20:FF:000045">
    <property type="entry name" value="Ankyrin repeat and BTB/POZ domain-containing protein 2"/>
    <property type="match status" value="1"/>
</dbReference>
<feature type="domain" description="BTB" evidence="4">
    <location>
        <begin position="831"/>
        <end position="893"/>
    </location>
</feature>
<dbReference type="PANTHER" id="PTHR46071:SF3">
    <property type="entry name" value="ANKYRIN REPEAT AND BTB_POZ DOMAIN-CONTAINING PROTEIN 2"/>
    <property type="match status" value="1"/>
</dbReference>
<dbReference type="Gene3D" id="3.30.710.10">
    <property type="entry name" value="Potassium Channel Kv1.1, Chain A"/>
    <property type="match status" value="2"/>
</dbReference>
<dbReference type="FunFam" id="1.10.20.10:FF:000057">
    <property type="entry name" value="ankyrin repeat and BTB/POZ domain-containing protein 2"/>
    <property type="match status" value="1"/>
</dbReference>
<keyword evidence="1" id="KW-0677">Repeat</keyword>
<dbReference type="GO" id="GO:0046982">
    <property type="term" value="F:protein heterodimerization activity"/>
    <property type="evidence" value="ECO:0007669"/>
    <property type="project" value="InterPro"/>
</dbReference>
<name>A0A8C1HBA3_CYPCA</name>
<dbReference type="SUPFAM" id="SSF54695">
    <property type="entry name" value="POZ domain"/>
    <property type="match status" value="1"/>
</dbReference>
<dbReference type="SMART" id="SM00248">
    <property type="entry name" value="ANK"/>
    <property type="match status" value="4"/>
</dbReference>
<keyword evidence="2 3" id="KW-0040">ANK repeat</keyword>
<organism evidence="5 6">
    <name type="scientific">Cyprinus carpio carpio</name>
    <dbReference type="NCBI Taxonomy" id="630221"/>
    <lineage>
        <taxon>Eukaryota</taxon>
        <taxon>Metazoa</taxon>
        <taxon>Chordata</taxon>
        <taxon>Craniata</taxon>
        <taxon>Vertebrata</taxon>
        <taxon>Euteleostomi</taxon>
        <taxon>Actinopterygii</taxon>
        <taxon>Neopterygii</taxon>
        <taxon>Teleostei</taxon>
        <taxon>Ostariophysi</taxon>
        <taxon>Cypriniformes</taxon>
        <taxon>Cyprinidae</taxon>
        <taxon>Cyprininae</taxon>
        <taxon>Cyprinus</taxon>
    </lineage>
</organism>
<protein>
    <submittedName>
        <fullName evidence="5">Ankyrin repeat and BTB (POZ) domain containing 2a</fullName>
    </submittedName>
</protein>
<dbReference type="PROSITE" id="PS50088">
    <property type="entry name" value="ANK_REPEAT"/>
    <property type="match status" value="3"/>
</dbReference>
<dbReference type="InterPro" id="IPR002110">
    <property type="entry name" value="Ankyrin_rpt"/>
</dbReference>
<dbReference type="InterPro" id="IPR011333">
    <property type="entry name" value="SKP1/BTB/POZ_sf"/>
</dbReference>
<dbReference type="GeneTree" id="ENSGT00940000157661"/>
<evidence type="ECO:0000313" key="6">
    <source>
        <dbReference type="Proteomes" id="UP001108240"/>
    </source>
</evidence>
<dbReference type="InterPro" id="IPR036770">
    <property type="entry name" value="Ankyrin_rpt-contain_sf"/>
</dbReference>
<reference evidence="5" key="1">
    <citation type="submission" date="2025-08" db="UniProtKB">
        <authorList>
            <consortium name="Ensembl"/>
        </authorList>
    </citation>
    <scope>IDENTIFICATION</scope>
</reference>
<feature type="repeat" description="ANK" evidence="3">
    <location>
        <begin position="509"/>
        <end position="541"/>
    </location>
</feature>
<dbReference type="CDD" id="cd22913">
    <property type="entry name" value="HFD_ABTB2-like"/>
    <property type="match status" value="1"/>
</dbReference>
<dbReference type="Pfam" id="PF00023">
    <property type="entry name" value="Ank"/>
    <property type="match status" value="1"/>
</dbReference>
<dbReference type="Gene3D" id="1.10.20.10">
    <property type="entry name" value="Histone, subunit A"/>
    <property type="match status" value="1"/>
</dbReference>
<proteinExistence type="predicted"/>
<evidence type="ECO:0000256" key="3">
    <source>
        <dbReference type="PROSITE-ProRule" id="PRU00023"/>
    </source>
</evidence>
<dbReference type="Gene3D" id="1.25.40.20">
    <property type="entry name" value="Ankyrin repeat-containing domain"/>
    <property type="match status" value="1"/>
</dbReference>
<accession>A0A8C1HBA3</accession>